<protein>
    <submittedName>
        <fullName evidence="2">Uncharacterized protein</fullName>
    </submittedName>
</protein>
<feature type="transmembrane region" description="Helical" evidence="1">
    <location>
        <begin position="36"/>
        <end position="57"/>
    </location>
</feature>
<dbReference type="Proteomes" id="UP000784294">
    <property type="component" value="Unassembled WGS sequence"/>
</dbReference>
<evidence type="ECO:0000313" key="2">
    <source>
        <dbReference type="EMBL" id="VEL22498.1"/>
    </source>
</evidence>
<evidence type="ECO:0000313" key="3">
    <source>
        <dbReference type="Proteomes" id="UP000784294"/>
    </source>
</evidence>
<organism evidence="2 3">
    <name type="scientific">Protopolystoma xenopodis</name>
    <dbReference type="NCBI Taxonomy" id="117903"/>
    <lineage>
        <taxon>Eukaryota</taxon>
        <taxon>Metazoa</taxon>
        <taxon>Spiralia</taxon>
        <taxon>Lophotrochozoa</taxon>
        <taxon>Platyhelminthes</taxon>
        <taxon>Monogenea</taxon>
        <taxon>Polyopisthocotylea</taxon>
        <taxon>Polystomatidea</taxon>
        <taxon>Polystomatidae</taxon>
        <taxon>Protopolystoma</taxon>
    </lineage>
</organism>
<reference evidence="2" key="1">
    <citation type="submission" date="2018-11" db="EMBL/GenBank/DDBJ databases">
        <authorList>
            <consortium name="Pathogen Informatics"/>
        </authorList>
    </citation>
    <scope>NUCLEOTIDE SEQUENCE</scope>
</reference>
<proteinExistence type="predicted"/>
<name>A0A448WXD3_9PLAT</name>
<dbReference type="EMBL" id="CAAALY010056757">
    <property type="protein sequence ID" value="VEL22498.1"/>
    <property type="molecule type" value="Genomic_DNA"/>
</dbReference>
<gene>
    <name evidence="2" type="ORF">PXEA_LOCUS15938</name>
</gene>
<keyword evidence="1" id="KW-0472">Membrane</keyword>
<evidence type="ECO:0000256" key="1">
    <source>
        <dbReference type="SAM" id="Phobius"/>
    </source>
</evidence>
<accession>A0A448WXD3</accession>
<sequence length="149" mass="16523">MPLQEKFSSDYTHRRFQLVQQDDIELCFSFNFGTKLVWPEFVTFAFSLIFTSSLALLTPTSANPSTVFPLEVSSVGVVYARSGAPPGNYVIRATVTTDQQPTLNSATSLLNLTLVWLPPSSQSQGELIRILNMKSLDFVEQIVADKNVS</sequence>
<comment type="caution">
    <text evidence="2">The sequence shown here is derived from an EMBL/GenBank/DDBJ whole genome shotgun (WGS) entry which is preliminary data.</text>
</comment>
<keyword evidence="1" id="KW-1133">Transmembrane helix</keyword>
<keyword evidence="1" id="KW-0812">Transmembrane</keyword>
<keyword evidence="3" id="KW-1185">Reference proteome</keyword>
<dbReference type="AlphaFoldDB" id="A0A448WXD3"/>